<evidence type="ECO:0000313" key="3">
    <source>
        <dbReference type="Proteomes" id="UP000479710"/>
    </source>
</evidence>
<accession>A0A6G1BRX7</accession>
<sequence>MARGLEVEEEASGGRWKRRPVIFLDAGRVLYLGGAHPLLCRGFHKIEAAVGQQWKAWATKALPPKPGLSLVGSGKEVGGRRDGGGLRQHAGEWQWGGSSPLMPAGHPTPLL</sequence>
<dbReference type="AlphaFoldDB" id="A0A6G1BRX7"/>
<proteinExistence type="predicted"/>
<keyword evidence="3" id="KW-1185">Reference proteome</keyword>
<evidence type="ECO:0000313" key="2">
    <source>
        <dbReference type="EMBL" id="KAF0890838.1"/>
    </source>
</evidence>
<dbReference type="EMBL" id="SPHZ02000011">
    <property type="protein sequence ID" value="KAF0890838.1"/>
    <property type="molecule type" value="Genomic_DNA"/>
</dbReference>
<evidence type="ECO:0000256" key="1">
    <source>
        <dbReference type="SAM" id="MobiDB-lite"/>
    </source>
</evidence>
<comment type="caution">
    <text evidence="2">The sequence shown here is derived from an EMBL/GenBank/DDBJ whole genome shotgun (WGS) entry which is preliminary data.</text>
</comment>
<gene>
    <name evidence="2" type="ORF">E2562_004318</name>
</gene>
<protein>
    <submittedName>
        <fullName evidence="2">Uncharacterized protein</fullName>
    </submittedName>
</protein>
<dbReference type="Proteomes" id="UP000479710">
    <property type="component" value="Unassembled WGS sequence"/>
</dbReference>
<feature type="region of interest" description="Disordered" evidence="1">
    <location>
        <begin position="64"/>
        <end position="111"/>
    </location>
</feature>
<organism evidence="2 3">
    <name type="scientific">Oryza meyeriana var. granulata</name>
    <dbReference type="NCBI Taxonomy" id="110450"/>
    <lineage>
        <taxon>Eukaryota</taxon>
        <taxon>Viridiplantae</taxon>
        <taxon>Streptophyta</taxon>
        <taxon>Embryophyta</taxon>
        <taxon>Tracheophyta</taxon>
        <taxon>Spermatophyta</taxon>
        <taxon>Magnoliopsida</taxon>
        <taxon>Liliopsida</taxon>
        <taxon>Poales</taxon>
        <taxon>Poaceae</taxon>
        <taxon>BOP clade</taxon>
        <taxon>Oryzoideae</taxon>
        <taxon>Oryzeae</taxon>
        <taxon>Oryzinae</taxon>
        <taxon>Oryza</taxon>
        <taxon>Oryza meyeriana</taxon>
    </lineage>
</organism>
<reference evidence="2 3" key="1">
    <citation type="submission" date="2019-11" db="EMBL/GenBank/DDBJ databases">
        <title>Whole genome sequence of Oryza granulata.</title>
        <authorList>
            <person name="Li W."/>
        </authorList>
    </citation>
    <scope>NUCLEOTIDE SEQUENCE [LARGE SCALE GENOMIC DNA]</scope>
    <source>
        <strain evidence="3">cv. Menghai</strain>
        <tissue evidence="2">Leaf</tissue>
    </source>
</reference>
<name>A0A6G1BRX7_9ORYZ</name>